<comment type="caution">
    <text evidence="2">The sequence shown here is derived from an EMBL/GenBank/DDBJ whole genome shotgun (WGS) entry which is preliminary data.</text>
</comment>
<evidence type="ECO:0000313" key="2">
    <source>
        <dbReference type="EMBL" id="KAK1462086.1"/>
    </source>
</evidence>
<evidence type="ECO:0000256" key="1">
    <source>
        <dbReference type="SAM" id="MobiDB-lite"/>
    </source>
</evidence>
<organism evidence="2 3">
    <name type="scientific">Colletotrichum melonis</name>
    <dbReference type="NCBI Taxonomy" id="1209925"/>
    <lineage>
        <taxon>Eukaryota</taxon>
        <taxon>Fungi</taxon>
        <taxon>Dikarya</taxon>
        <taxon>Ascomycota</taxon>
        <taxon>Pezizomycotina</taxon>
        <taxon>Sordariomycetes</taxon>
        <taxon>Hypocreomycetidae</taxon>
        <taxon>Glomerellales</taxon>
        <taxon>Glomerellaceae</taxon>
        <taxon>Colletotrichum</taxon>
        <taxon>Colletotrichum acutatum species complex</taxon>
    </lineage>
</organism>
<keyword evidence="3" id="KW-1185">Reference proteome</keyword>
<dbReference type="EMBL" id="MLGG01000009">
    <property type="protein sequence ID" value="KAK1462086.1"/>
    <property type="molecule type" value="Genomic_DNA"/>
</dbReference>
<proteinExistence type="predicted"/>
<gene>
    <name evidence="2" type="ORF">CMEL01_14053</name>
</gene>
<feature type="region of interest" description="Disordered" evidence="1">
    <location>
        <begin position="66"/>
        <end position="86"/>
    </location>
</feature>
<name>A0AAI9XVY7_9PEZI</name>
<sequence>MSTLKWRGSMSFNEGKTSRGRSDIVGLHIWGPGTPGFLSEFSDISVSSQLKLTKYSPRGPATLSLIDGPNLPVQDAGQRHRWGAPA</sequence>
<dbReference type="Proteomes" id="UP001239795">
    <property type="component" value="Unassembled WGS sequence"/>
</dbReference>
<evidence type="ECO:0000313" key="3">
    <source>
        <dbReference type="Proteomes" id="UP001239795"/>
    </source>
</evidence>
<protein>
    <submittedName>
        <fullName evidence="2">Uncharacterized protein</fullName>
    </submittedName>
</protein>
<reference evidence="2 3" key="1">
    <citation type="submission" date="2016-10" db="EMBL/GenBank/DDBJ databases">
        <title>The genome sequence of Colletotrichum fioriniae PJ7.</title>
        <authorList>
            <person name="Baroncelli R."/>
        </authorList>
    </citation>
    <scope>NUCLEOTIDE SEQUENCE [LARGE SCALE GENOMIC DNA]</scope>
    <source>
        <strain evidence="2">Col 31</strain>
    </source>
</reference>
<dbReference type="AlphaFoldDB" id="A0AAI9XVY7"/>
<accession>A0AAI9XVY7</accession>